<protein>
    <recommendedName>
        <fullName evidence="4">Enterotoxin</fullName>
    </recommendedName>
</protein>
<organism evidence="2 3">
    <name type="scientific">Ophiocordyceps unilateralis</name>
    <name type="common">Zombie-ant fungus</name>
    <name type="synonym">Torrubia unilateralis</name>
    <dbReference type="NCBI Taxonomy" id="268505"/>
    <lineage>
        <taxon>Eukaryota</taxon>
        <taxon>Fungi</taxon>
        <taxon>Dikarya</taxon>
        <taxon>Ascomycota</taxon>
        <taxon>Pezizomycotina</taxon>
        <taxon>Sordariomycetes</taxon>
        <taxon>Hypocreomycetidae</taxon>
        <taxon>Hypocreales</taxon>
        <taxon>Ophiocordycipitaceae</taxon>
        <taxon>Ophiocordyceps</taxon>
    </lineage>
</organism>
<evidence type="ECO:0000313" key="3">
    <source>
        <dbReference type="Proteomes" id="UP000037136"/>
    </source>
</evidence>
<reference evidence="2 3" key="2">
    <citation type="journal article" date="2017" name="Sci. Rep.">
        <title>Ant-infecting Ophiocordyceps genomes reveal a high diversity of potential behavioral manipulation genes and a possible major role for enterotoxins.</title>
        <authorList>
            <person name="de Bekker C."/>
            <person name="Ohm R.A."/>
            <person name="Evans H.C."/>
            <person name="Brachmann A."/>
            <person name="Hughes D.P."/>
        </authorList>
    </citation>
    <scope>NUCLEOTIDE SEQUENCE [LARGE SCALE GENOMIC DNA]</scope>
    <source>
        <strain evidence="2 3">SC16a</strain>
    </source>
</reference>
<dbReference type="Gene3D" id="3.90.210.10">
    <property type="entry name" value="Heat-Labile Enterotoxin, subunit A"/>
    <property type="match status" value="1"/>
</dbReference>
<keyword evidence="3" id="KW-1185">Reference proteome</keyword>
<reference evidence="2 3" key="1">
    <citation type="journal article" date="2015" name="BMC Genomics">
        <title>Gene expression during zombie ant biting behavior reflects the complexity underlying fungal parasitic behavioral manipulation.</title>
        <authorList>
            <person name="de Bekker C."/>
            <person name="Ohm R.A."/>
            <person name="Loreto R.G."/>
            <person name="Sebastian A."/>
            <person name="Albert I."/>
            <person name="Merrow M."/>
            <person name="Brachmann A."/>
            <person name="Hughes D.P."/>
        </authorList>
    </citation>
    <scope>NUCLEOTIDE SEQUENCE [LARGE SCALE GENOMIC DNA]</scope>
    <source>
        <strain evidence="2 3">SC16a</strain>
    </source>
</reference>
<gene>
    <name evidence="2" type="ORF">XA68_14723</name>
</gene>
<comment type="caution">
    <text evidence="2">The sequence shown here is derived from an EMBL/GenBank/DDBJ whole genome shotgun (WGS) entry which is preliminary data.</text>
</comment>
<keyword evidence="1" id="KW-0732">Signal</keyword>
<proteinExistence type="predicted"/>
<dbReference type="EMBL" id="LAZP02000038">
    <property type="protein sequence ID" value="PFH62182.1"/>
    <property type="molecule type" value="Genomic_DNA"/>
</dbReference>
<feature type="chain" id="PRO_5012812210" description="Enterotoxin" evidence="1">
    <location>
        <begin position="28"/>
        <end position="745"/>
    </location>
</feature>
<dbReference type="STRING" id="268505.A0A2A9PMS8"/>
<evidence type="ECO:0000256" key="1">
    <source>
        <dbReference type="SAM" id="SignalP"/>
    </source>
</evidence>
<accession>A0A2A9PMS8</accession>
<dbReference type="OrthoDB" id="4928224at2759"/>
<dbReference type="Proteomes" id="UP000037136">
    <property type="component" value="Unassembled WGS sequence"/>
</dbReference>
<evidence type="ECO:0000313" key="2">
    <source>
        <dbReference type="EMBL" id="PFH62182.1"/>
    </source>
</evidence>
<sequence>MAMSQLWSALVLAFTTSLLLWPGSSDAQPPPPPRFRYSMETAEFVYILIPGVLDVTPAMFRHRGGIFMADDMTFDHDEAYGYDNMGDHYAYTPVSTSIDETISGLYMSRRGWWLYRITASLNMMPRYTNGRGYSHAALGGVPWTMVHSFTVFLGNEQPRAFVWQDNADYDPRWEAFGLSGPQPLLSGRGVPEGTTLRELAVSFMNGLTGPQNQLFNDSSLQTLRELFDWDVQAEPNRNFPLLRRFQPMSLVSASLAHLNWNQVTTIPPRLRLVLAGGLPTRSQCALALGAPGLGPSGFKRKRSEEESCQKLATLVQDKYGLAMVVQDKYGLATEDGERNTTRRLPRPEDMVKVDAAIVLMCKNDNFNPPCIKFETPPGECVPVPDEYLETVSAVLPNKTAGSCHIYTGLDCTGTTIEIQHSVPLSLWDEPLKPFNDQIGSIRCDGAYQPAEAVERWEWSPETMKEHCSHFDQLRLHFNLSSDRGSGTYDKLWLAFPGAPNMHPIVDGPPAGFEEWQTINLQEVFMSSRVEVAGLKSIGIAGTASFPTALFAMDEFTIAGIKLSARCAGSGIMVDNNKYLSLEKSLKVGDRFGEAQKGATYALWEGGIGPEDWVAKPPCSHFEQLSLTLEVADESWAGTSNDLHALVGSGKFHLASHPSRREVFSIDMNLEEAFGSKVVKVGQISSLAIRSEGGHDQALLHSVTMRAICAGRGKSVMVETEVDKWIADGTQWSHQLEPEMWTEIQV</sequence>
<evidence type="ECO:0008006" key="4">
    <source>
        <dbReference type="Google" id="ProtNLM"/>
    </source>
</evidence>
<dbReference type="AlphaFoldDB" id="A0A2A9PMS8"/>
<feature type="signal peptide" evidence="1">
    <location>
        <begin position="1"/>
        <end position="27"/>
    </location>
</feature>
<name>A0A2A9PMS8_OPHUN</name>